<evidence type="ECO:0000256" key="5">
    <source>
        <dbReference type="ARBA" id="ARBA00022840"/>
    </source>
</evidence>
<evidence type="ECO:0000313" key="9">
    <source>
        <dbReference type="EMBL" id="QHT13714.1"/>
    </source>
</evidence>
<evidence type="ECO:0000256" key="2">
    <source>
        <dbReference type="ARBA" id="ARBA00022664"/>
    </source>
</evidence>
<keyword evidence="5" id="KW-0067">ATP-binding</keyword>
<evidence type="ECO:0000256" key="1">
    <source>
        <dbReference type="ARBA" id="ARBA00004328"/>
    </source>
</evidence>
<protein>
    <recommendedName>
        <fullName evidence="8">Poly(A) polymerase catalytic subunit domain-containing protein</fullName>
    </recommendedName>
</protein>
<feature type="domain" description="Poly(A) polymerase catalytic subunit" evidence="8">
    <location>
        <begin position="40"/>
        <end position="168"/>
    </location>
</feature>
<evidence type="ECO:0000256" key="3">
    <source>
        <dbReference type="ARBA" id="ARBA00022679"/>
    </source>
</evidence>
<name>A0A6C0DC17_9ZZZZ</name>
<accession>A0A6C0DC17</accession>
<comment type="subcellular location">
    <subcellularLocation>
        <location evidence="1">Virion</location>
    </subcellularLocation>
</comment>
<dbReference type="GO" id="GO:0005524">
    <property type="term" value="F:ATP binding"/>
    <property type="evidence" value="ECO:0007669"/>
    <property type="project" value="UniProtKB-KW"/>
</dbReference>
<evidence type="ECO:0000256" key="4">
    <source>
        <dbReference type="ARBA" id="ARBA00022741"/>
    </source>
</evidence>
<keyword evidence="6" id="KW-0946">Virion</keyword>
<evidence type="ECO:0000259" key="8">
    <source>
        <dbReference type="Pfam" id="PF19244"/>
    </source>
</evidence>
<evidence type="ECO:0000256" key="7">
    <source>
        <dbReference type="ARBA" id="ARBA00023163"/>
    </source>
</evidence>
<evidence type="ECO:0000256" key="6">
    <source>
        <dbReference type="ARBA" id="ARBA00022844"/>
    </source>
</evidence>
<dbReference type="AlphaFoldDB" id="A0A6C0DC17"/>
<dbReference type="EMBL" id="MN739576">
    <property type="protein sequence ID" value="QHT13714.1"/>
    <property type="molecule type" value="Genomic_DNA"/>
</dbReference>
<keyword evidence="2" id="KW-0507">mRNA processing</keyword>
<dbReference type="GO" id="GO:0044423">
    <property type="term" value="C:virion component"/>
    <property type="evidence" value="ECO:0007669"/>
    <property type="project" value="UniProtKB-KW"/>
</dbReference>
<dbReference type="GO" id="GO:0016740">
    <property type="term" value="F:transferase activity"/>
    <property type="evidence" value="ECO:0007669"/>
    <property type="project" value="UniProtKB-KW"/>
</dbReference>
<dbReference type="InterPro" id="IPR045355">
    <property type="entry name" value="PolyA_pol_cat_su"/>
</dbReference>
<dbReference type="Pfam" id="PF19244">
    <property type="entry name" value="Poly_A_pol_cat"/>
    <property type="match status" value="1"/>
</dbReference>
<sequence>MTKASIEELVALAKAAAASAADNQERFAAIDIEARKIVDIMENFLRIKGRVVYGGAAINAHLPPATKFYDPNLYLPDYDFMTPDPLQDCADLITTFQADGFDDVEAKFGIHEGTYKIFVNYRAAADITFMPPEVYRRIISDAAMIDGIRYASVNFLRMNMYLELSRPAGDVSRWEKVYKRLILLNDVKPLRAGHCVTNPLERLGAAEDTDTDNSSEHDELFWRITEAGIAANAIFLSGLSLLRDIEPNQDDPILLLTDKPTALIDTFVGMDIKPQYFPAIGELLPARTEFYRKRAKGTKDTKVTKPVAVVFETVACHAYTTLKEPAGYRLGSLDLLIQMYYAMYFAELQSYVSVRLLCLIQELIELDAERRASAATKNSYDGPDVFPLDCIGHQPSLPELKKAHRERVRAKRNELIKALRLQTDFVARPTRKPKRKQPLA</sequence>
<proteinExistence type="predicted"/>
<reference evidence="9" key="1">
    <citation type="journal article" date="2020" name="Nature">
        <title>Giant virus diversity and host interactions through global metagenomics.</title>
        <authorList>
            <person name="Schulz F."/>
            <person name="Roux S."/>
            <person name="Paez-Espino D."/>
            <person name="Jungbluth S."/>
            <person name="Walsh D.A."/>
            <person name="Denef V.J."/>
            <person name="McMahon K.D."/>
            <person name="Konstantinidis K.T."/>
            <person name="Eloe-Fadrosh E.A."/>
            <person name="Kyrpides N.C."/>
            <person name="Woyke T."/>
        </authorList>
    </citation>
    <scope>NUCLEOTIDE SEQUENCE</scope>
    <source>
        <strain evidence="9">GVMAG-M-3300023174-132</strain>
    </source>
</reference>
<organism evidence="9">
    <name type="scientific">viral metagenome</name>
    <dbReference type="NCBI Taxonomy" id="1070528"/>
    <lineage>
        <taxon>unclassified sequences</taxon>
        <taxon>metagenomes</taxon>
        <taxon>organismal metagenomes</taxon>
    </lineage>
</organism>
<dbReference type="GO" id="GO:0006397">
    <property type="term" value="P:mRNA processing"/>
    <property type="evidence" value="ECO:0007669"/>
    <property type="project" value="UniProtKB-KW"/>
</dbReference>
<keyword evidence="3" id="KW-0808">Transferase</keyword>
<keyword evidence="4" id="KW-0547">Nucleotide-binding</keyword>
<keyword evidence="7" id="KW-0804">Transcription</keyword>